<gene>
    <name evidence="1" type="ORF">WR25_17616</name>
</gene>
<keyword evidence="2" id="KW-1185">Reference proteome</keyword>
<dbReference type="OrthoDB" id="9970481at2759"/>
<comment type="caution">
    <text evidence="1">The sequence shown here is derived from an EMBL/GenBank/DDBJ whole genome shotgun (WGS) entry which is preliminary data.</text>
</comment>
<protein>
    <submittedName>
        <fullName evidence="1">Uncharacterized protein</fullName>
    </submittedName>
</protein>
<dbReference type="EMBL" id="LIAE01008210">
    <property type="protein sequence ID" value="PAV75119.1"/>
    <property type="molecule type" value="Genomic_DNA"/>
</dbReference>
<accession>A0A2A2KMN8</accession>
<evidence type="ECO:0000313" key="1">
    <source>
        <dbReference type="EMBL" id="PAV75119.1"/>
    </source>
</evidence>
<sequence>MADAMCSDSTVGSCSIVDWTSYSISSGNIGSQASFNTELPVACGSQCNADANSACATSCSTCDGQEISGADTPVTRRYKMGTMAAKNITFSFETYEIKDRITVSYEGRNLFDSGCVRTEGEKYLPISFEDYYNKFTAAGQAFIDCVRPRLFGYLENYLSEINGAVNCDDLYIKALDSHEQIYADCNFCDMVFSNLSALMEVLYDANACEQIRNMVVKCSDVYYREFCDKYPDTPCICTSS</sequence>
<evidence type="ECO:0000313" key="2">
    <source>
        <dbReference type="Proteomes" id="UP000218231"/>
    </source>
</evidence>
<dbReference type="Proteomes" id="UP000218231">
    <property type="component" value="Unassembled WGS sequence"/>
</dbReference>
<name>A0A2A2KMN8_9BILA</name>
<organism evidence="1 2">
    <name type="scientific">Diploscapter pachys</name>
    <dbReference type="NCBI Taxonomy" id="2018661"/>
    <lineage>
        <taxon>Eukaryota</taxon>
        <taxon>Metazoa</taxon>
        <taxon>Ecdysozoa</taxon>
        <taxon>Nematoda</taxon>
        <taxon>Chromadorea</taxon>
        <taxon>Rhabditida</taxon>
        <taxon>Rhabditina</taxon>
        <taxon>Rhabditomorpha</taxon>
        <taxon>Rhabditoidea</taxon>
        <taxon>Rhabditidae</taxon>
        <taxon>Diploscapter</taxon>
    </lineage>
</organism>
<proteinExistence type="predicted"/>
<reference evidence="1 2" key="1">
    <citation type="journal article" date="2017" name="Curr. Biol.">
        <title>Genome architecture and evolution of a unichromosomal asexual nematode.</title>
        <authorList>
            <person name="Fradin H."/>
            <person name="Zegar C."/>
            <person name="Gutwein M."/>
            <person name="Lucas J."/>
            <person name="Kovtun M."/>
            <person name="Corcoran D."/>
            <person name="Baugh L.R."/>
            <person name="Kiontke K."/>
            <person name="Gunsalus K."/>
            <person name="Fitch D.H."/>
            <person name="Piano F."/>
        </authorList>
    </citation>
    <scope>NUCLEOTIDE SEQUENCE [LARGE SCALE GENOMIC DNA]</scope>
    <source>
        <strain evidence="1">PF1309</strain>
    </source>
</reference>
<dbReference type="AlphaFoldDB" id="A0A2A2KMN8"/>